<sequence length="69" mass="8086">MLIKKEKAWFSLLCGYQPKINTLIFLLILLKTYFKALYAMRFVISKKAPQAEPFYMPALITLFSLQPQL</sequence>
<feature type="transmembrane region" description="Helical" evidence="1">
    <location>
        <begin position="20"/>
        <end position="38"/>
    </location>
</feature>
<accession>A0ABX0VRQ9</accession>
<comment type="caution">
    <text evidence="2">The sequence shown here is derived from an EMBL/GenBank/DDBJ whole genome shotgun (WGS) entry which is preliminary data.</text>
</comment>
<keyword evidence="3" id="KW-1185">Reference proteome</keyword>
<evidence type="ECO:0000256" key="1">
    <source>
        <dbReference type="SAM" id="Phobius"/>
    </source>
</evidence>
<proteinExistence type="predicted"/>
<name>A0ABX0VRQ9_9ENTR</name>
<keyword evidence="1" id="KW-0812">Transmembrane</keyword>
<evidence type="ECO:0000313" key="2">
    <source>
        <dbReference type="EMBL" id="NIY49767.1"/>
    </source>
</evidence>
<keyword evidence="1" id="KW-0472">Membrane</keyword>
<protein>
    <submittedName>
        <fullName evidence="2">Uncharacterized protein</fullName>
    </submittedName>
</protein>
<organism evidence="2 3">
    <name type="scientific">Cedecea colo</name>
    <dbReference type="NCBI Taxonomy" id="2552946"/>
    <lineage>
        <taxon>Bacteria</taxon>
        <taxon>Pseudomonadati</taxon>
        <taxon>Pseudomonadota</taxon>
        <taxon>Gammaproteobacteria</taxon>
        <taxon>Enterobacterales</taxon>
        <taxon>Enterobacteriaceae</taxon>
        <taxon>Cedecea</taxon>
    </lineage>
</organism>
<dbReference type="EMBL" id="SOYS01000013">
    <property type="protein sequence ID" value="NIY49767.1"/>
    <property type="molecule type" value="Genomic_DNA"/>
</dbReference>
<gene>
    <name evidence="2" type="ORF">E2L00_20195</name>
</gene>
<reference evidence="2 3" key="1">
    <citation type="journal article" date="2020" name="Microorganisms">
        <title>Polyphasic Characterisation of Cedecea colo sp. nov., a New Enteric Bacterium Isolated from the Koala Hindgut.</title>
        <authorList>
            <person name="Boath J.M."/>
            <person name="Dakhal S."/>
            <person name="Van T.T.H."/>
            <person name="Moore R.J."/>
            <person name="Dekiwadia C."/>
            <person name="Macreadie I.G."/>
        </authorList>
    </citation>
    <scope>NUCLEOTIDE SEQUENCE [LARGE SCALE GENOMIC DNA]</scope>
    <source>
        <strain evidence="2 3">ZA</strain>
    </source>
</reference>
<evidence type="ECO:0000313" key="3">
    <source>
        <dbReference type="Proteomes" id="UP000697927"/>
    </source>
</evidence>
<keyword evidence="1" id="KW-1133">Transmembrane helix</keyword>
<dbReference type="Proteomes" id="UP000697927">
    <property type="component" value="Unassembled WGS sequence"/>
</dbReference>